<feature type="transmembrane region" description="Helical" evidence="10">
    <location>
        <begin position="109"/>
        <end position="131"/>
    </location>
</feature>
<dbReference type="EMBL" id="BJYL01000033">
    <property type="protein sequence ID" value="GEN84149.1"/>
    <property type="molecule type" value="Genomic_DNA"/>
</dbReference>
<evidence type="ECO:0000256" key="3">
    <source>
        <dbReference type="ARBA" id="ARBA00022679"/>
    </source>
</evidence>
<comment type="catalytic activity">
    <reaction evidence="10">
        <text>an acyl phosphate + sn-glycerol 3-phosphate = a 1-acyl-sn-glycero-3-phosphate + phosphate</text>
        <dbReference type="Rhea" id="RHEA:34075"/>
        <dbReference type="ChEBI" id="CHEBI:43474"/>
        <dbReference type="ChEBI" id="CHEBI:57597"/>
        <dbReference type="ChEBI" id="CHEBI:57970"/>
        <dbReference type="ChEBI" id="CHEBI:59918"/>
        <dbReference type="EC" id="2.3.1.275"/>
    </reaction>
</comment>
<evidence type="ECO:0000256" key="4">
    <source>
        <dbReference type="ARBA" id="ARBA00022692"/>
    </source>
</evidence>
<dbReference type="PANTHER" id="PTHR30309">
    <property type="entry name" value="INNER MEMBRANE PROTEIN YGIH"/>
    <property type="match status" value="1"/>
</dbReference>
<dbReference type="Pfam" id="PF02660">
    <property type="entry name" value="G3P_acyltransf"/>
    <property type="match status" value="1"/>
</dbReference>
<keyword evidence="4 10" id="KW-0812">Transmembrane</keyword>
<sequence length="192" mass="20877">MQIAFLLIGSYLIGNFLTATVVGKSFFQQNIRTEGSGNPGARNAGRVFGKKAFVVTFVGDAMKGALVILLAKWIDVDASLQLLALIAVMIGHIYPVFHKFRGGQGVSTFIGGMLAFSPLVVACFIGVFLVLYILFKNFTLAGLSAMALSPLFLYLLTKEWPQTLWACLVIAILLSAHFGDLRAFIQKKGRLN</sequence>
<dbReference type="GO" id="GO:0043772">
    <property type="term" value="F:acyl-phosphate glycerol-3-phosphate acyltransferase activity"/>
    <property type="evidence" value="ECO:0007669"/>
    <property type="project" value="UniProtKB-UniRule"/>
</dbReference>
<comment type="subunit">
    <text evidence="10">Probably interacts with PlsX.</text>
</comment>
<comment type="caution">
    <text evidence="11">The sequence shown here is derived from an EMBL/GenBank/DDBJ whole genome shotgun (WGS) entry which is preliminary data.</text>
</comment>
<feature type="transmembrane region" description="Helical" evidence="10">
    <location>
        <begin position="138"/>
        <end position="157"/>
    </location>
</feature>
<dbReference type="SMART" id="SM01207">
    <property type="entry name" value="G3P_acyltransf"/>
    <property type="match status" value="1"/>
</dbReference>
<keyword evidence="1 10" id="KW-1003">Cell membrane</keyword>
<evidence type="ECO:0000256" key="2">
    <source>
        <dbReference type="ARBA" id="ARBA00022516"/>
    </source>
</evidence>
<protein>
    <recommendedName>
        <fullName evidence="10">Glycerol-3-phosphate acyltransferase</fullName>
    </recommendedName>
    <alternativeName>
        <fullName evidence="10">Acyl-PO4 G3P acyltransferase</fullName>
    </alternativeName>
    <alternativeName>
        <fullName evidence="10">Acyl-phosphate--glycerol-3-phosphate acyltransferase</fullName>
    </alternativeName>
    <alternativeName>
        <fullName evidence="10">G3P acyltransferase</fullName>
        <shortName evidence="10">GPAT</shortName>
        <ecNumber evidence="10">2.3.1.275</ecNumber>
    </alternativeName>
    <alternativeName>
        <fullName evidence="10">Lysophosphatidic acid synthase</fullName>
        <shortName evidence="10">LPA synthase</shortName>
    </alternativeName>
</protein>
<keyword evidence="8 10" id="KW-0594">Phospholipid biosynthesis</keyword>
<keyword evidence="7 10" id="KW-0472">Membrane</keyword>
<accession>A0A511Z9L7</accession>
<keyword evidence="12" id="KW-1185">Reference proteome</keyword>
<dbReference type="GO" id="GO:0008654">
    <property type="term" value="P:phospholipid biosynthetic process"/>
    <property type="evidence" value="ECO:0007669"/>
    <property type="project" value="UniProtKB-UniRule"/>
</dbReference>
<comment type="similarity">
    <text evidence="10">Belongs to the PlsY family.</text>
</comment>
<dbReference type="AlphaFoldDB" id="A0A511Z9L7"/>
<reference evidence="11 12" key="1">
    <citation type="submission" date="2019-07" db="EMBL/GenBank/DDBJ databases">
        <title>Whole genome shotgun sequence of Sporosarcina luteola NBRC 105378.</title>
        <authorList>
            <person name="Hosoyama A."/>
            <person name="Uohara A."/>
            <person name="Ohji S."/>
            <person name="Ichikawa N."/>
        </authorList>
    </citation>
    <scope>NUCLEOTIDE SEQUENCE [LARGE SCALE GENOMIC DNA]</scope>
    <source>
        <strain evidence="11 12">NBRC 105378</strain>
    </source>
</reference>
<dbReference type="EC" id="2.3.1.275" evidence="10"/>
<evidence type="ECO:0000256" key="9">
    <source>
        <dbReference type="ARBA" id="ARBA00023264"/>
    </source>
</evidence>
<dbReference type="GO" id="GO:0005886">
    <property type="term" value="C:plasma membrane"/>
    <property type="evidence" value="ECO:0007669"/>
    <property type="project" value="UniProtKB-SubCell"/>
</dbReference>
<name>A0A511Z9L7_9BACL</name>
<comment type="function">
    <text evidence="10">Catalyzes the transfer of an acyl group from acyl-phosphate (acyl-PO(4)) to glycerol-3-phosphate (G3P) to form lysophosphatidic acid (LPA). This enzyme utilizes acyl-phosphate as fatty acyl donor, but not acyl-CoA or acyl-ACP.</text>
</comment>
<evidence type="ECO:0000256" key="1">
    <source>
        <dbReference type="ARBA" id="ARBA00022475"/>
    </source>
</evidence>
<proteinExistence type="inferred from homology"/>
<keyword evidence="5 10" id="KW-1133">Transmembrane helix</keyword>
<dbReference type="InterPro" id="IPR003811">
    <property type="entry name" value="G3P_acylTferase_PlsY"/>
</dbReference>
<keyword evidence="11" id="KW-0012">Acyltransferase</keyword>
<dbReference type="PANTHER" id="PTHR30309:SF0">
    <property type="entry name" value="GLYCEROL-3-PHOSPHATE ACYLTRANSFERASE-RELATED"/>
    <property type="match status" value="1"/>
</dbReference>
<feature type="transmembrane region" description="Helical" evidence="10">
    <location>
        <begin position="52"/>
        <end position="71"/>
    </location>
</feature>
<gene>
    <name evidence="11" type="primary">plsY1</name>
    <name evidence="10" type="synonym">plsY</name>
    <name evidence="11" type="ORF">SLU01_24610</name>
</gene>
<evidence type="ECO:0000256" key="10">
    <source>
        <dbReference type="HAMAP-Rule" id="MF_01043"/>
    </source>
</evidence>
<comment type="subcellular location">
    <subcellularLocation>
        <location evidence="10">Cell membrane</location>
        <topology evidence="10">Multi-pass membrane protein</topology>
    </subcellularLocation>
</comment>
<feature type="transmembrane region" description="Helical" evidence="10">
    <location>
        <begin position="78"/>
        <end position="97"/>
    </location>
</feature>
<comment type="pathway">
    <text evidence="10">Lipid metabolism; phospholipid metabolism.</text>
</comment>
<organism evidence="11 12">
    <name type="scientific">Sporosarcina luteola</name>
    <dbReference type="NCBI Taxonomy" id="582850"/>
    <lineage>
        <taxon>Bacteria</taxon>
        <taxon>Bacillati</taxon>
        <taxon>Bacillota</taxon>
        <taxon>Bacilli</taxon>
        <taxon>Bacillales</taxon>
        <taxon>Caryophanaceae</taxon>
        <taxon>Sporosarcina</taxon>
    </lineage>
</organism>
<keyword evidence="2 10" id="KW-0444">Lipid biosynthesis</keyword>
<keyword evidence="3 10" id="KW-0808">Transferase</keyword>
<evidence type="ECO:0000256" key="7">
    <source>
        <dbReference type="ARBA" id="ARBA00023136"/>
    </source>
</evidence>
<evidence type="ECO:0000256" key="5">
    <source>
        <dbReference type="ARBA" id="ARBA00022989"/>
    </source>
</evidence>
<evidence type="ECO:0000313" key="12">
    <source>
        <dbReference type="Proteomes" id="UP000321901"/>
    </source>
</evidence>
<feature type="transmembrane region" description="Helical" evidence="10">
    <location>
        <begin position="163"/>
        <end position="185"/>
    </location>
</feature>
<dbReference type="RefSeq" id="WP_170232698.1">
    <property type="nucleotide sequence ID" value="NZ_BJYL01000033.1"/>
</dbReference>
<evidence type="ECO:0000256" key="8">
    <source>
        <dbReference type="ARBA" id="ARBA00023209"/>
    </source>
</evidence>
<dbReference type="UniPathway" id="UPA00085"/>
<evidence type="ECO:0000313" key="11">
    <source>
        <dbReference type="EMBL" id="GEN84149.1"/>
    </source>
</evidence>
<keyword evidence="6 10" id="KW-0443">Lipid metabolism</keyword>
<evidence type="ECO:0000256" key="6">
    <source>
        <dbReference type="ARBA" id="ARBA00023098"/>
    </source>
</evidence>
<keyword evidence="9 10" id="KW-1208">Phospholipid metabolism</keyword>
<dbReference type="HAMAP" id="MF_01043">
    <property type="entry name" value="PlsY"/>
    <property type="match status" value="1"/>
</dbReference>
<dbReference type="Proteomes" id="UP000321901">
    <property type="component" value="Unassembled WGS sequence"/>
</dbReference>